<evidence type="ECO:0000313" key="2">
    <source>
        <dbReference type="EMBL" id="MEE2052464.1"/>
    </source>
</evidence>
<gene>
    <name evidence="2" type="ORF">Q8A49_18350</name>
</gene>
<protein>
    <submittedName>
        <fullName evidence="2">DUF6351 family protein</fullName>
    </submittedName>
</protein>
<organism evidence="2 3">
    <name type="scientific">Nocardiopsis tropica</name>
    <dbReference type="NCBI Taxonomy" id="109330"/>
    <lineage>
        <taxon>Bacteria</taxon>
        <taxon>Bacillati</taxon>
        <taxon>Actinomycetota</taxon>
        <taxon>Actinomycetes</taxon>
        <taxon>Streptosporangiales</taxon>
        <taxon>Nocardiopsidaceae</taxon>
        <taxon>Nocardiopsis</taxon>
    </lineage>
</organism>
<dbReference type="Pfam" id="PF19878">
    <property type="entry name" value="DUF6351"/>
    <property type="match status" value="1"/>
</dbReference>
<sequence>MRAGPRGRTLLGAAAAAAAAVLLTVSGAPLLSGLWARPAAPESPRDADAPLSLEVLSSRPDTVMGDTALVRVVPSPSVPAADVRLDAGGADATPALRTVRLADGAPALEGLVSGLPRGNTVLTATAPGGGGSAQEGAAPVTARVTVTAHPLTGPVFSGPHQEPFVCDTERFELHGGGTLGPPLDPDCSAPTVVRHMYRTEEGAWAPMADPDRVPGDAARTTTSTGHRVPYTVRVETGTVNRSIYETALLYTPGAPGPDPWQPPRGWNRRLVYTFGGGCAGGWYVQGTRTAGVLDHGMLSQGYAVASASLNVFGNNCNDLLAAETAAAVVQRFSLTHGAPDLTLGRGSSGGAYQAHQIGDNQPGLLDGLLVSHSFPDVAFSVVPTATDALLLHEYAREHPGALSREEQRAVSGFARWDAIGKLAGEADRVDPAGVCPDRVPERVRCELYAHTGNVYGTDPATGLPRRPLDNVGVQYGLGALLDGTIDADQFLHLNEHVGGLDADGRVVKERTEADPAATVAAYRTGRLLNGGGGLADIPVVDHRAYEDDVPGGSIHMRFHSFSLRERLLAAHGTADNHVMLVERGGRGGFSSSAPVAGRALAELDAWASGVRELEAADPGRPAIDHVRAARPEWLTDSCWVGDPARRVVAEQLPLTAGQGDACADAYPVHASPRLVAGAPLALDVVACRLVPFDAAEHPADLTPEQAERAAQVFADGVCDWSAPGRGQQGLAGTWLRF</sequence>
<dbReference type="InterPro" id="IPR045556">
    <property type="entry name" value="DUF6351"/>
</dbReference>
<comment type="caution">
    <text evidence="2">The sequence shown here is derived from an EMBL/GenBank/DDBJ whole genome shotgun (WGS) entry which is preliminary data.</text>
</comment>
<accession>A0ABU7KT46</accession>
<feature type="domain" description="DUF6351" evidence="1">
    <location>
        <begin position="53"/>
        <end position="728"/>
    </location>
</feature>
<proteinExistence type="predicted"/>
<evidence type="ECO:0000259" key="1">
    <source>
        <dbReference type="Pfam" id="PF19878"/>
    </source>
</evidence>
<evidence type="ECO:0000313" key="3">
    <source>
        <dbReference type="Proteomes" id="UP001348641"/>
    </source>
</evidence>
<name>A0ABU7KT46_9ACTN</name>
<reference evidence="2 3" key="1">
    <citation type="submission" date="2023-07" db="EMBL/GenBank/DDBJ databases">
        <authorList>
            <person name="Girao M."/>
            <person name="Carvalho M.F."/>
        </authorList>
    </citation>
    <scope>NUCLEOTIDE SEQUENCE [LARGE SCALE GENOMIC DNA]</scope>
    <source>
        <strain evidence="2 3">66/93</strain>
    </source>
</reference>
<dbReference type="Proteomes" id="UP001348641">
    <property type="component" value="Unassembled WGS sequence"/>
</dbReference>
<dbReference type="RefSeq" id="WP_330159493.1">
    <property type="nucleotide sequence ID" value="NZ_JAUUCC010000047.1"/>
</dbReference>
<dbReference type="EMBL" id="JAUUCC010000047">
    <property type="protein sequence ID" value="MEE2052464.1"/>
    <property type="molecule type" value="Genomic_DNA"/>
</dbReference>